<dbReference type="Proteomes" id="UP000331127">
    <property type="component" value="Unassembled WGS sequence"/>
</dbReference>
<sequence>MAGRKRSVRVKIFAILLLPVVALTVIWGFAAAISVQTGMEYIRIGTVYEHVVAPARVVLTELQNERLRSLSYLGRTSTYHADLDTQQETTDAAAAALAAHATEAESSTPPAMWERVQELLNQLSRLDTVREQVENRDISRLDALEEYSSIAEVGFQVYDRLMISPDIDLVAQTKAIILVGRGREIVSQQSALLAGTLGAGKMTEDERAAFAEMVGQRRLLYQLGTSQLDDELRQPYDALNASPIYADYLTLEKGVTEVVRPGKVLPIEAARWQATAEAVSITLDKLGGEIARKITERAAPLAESVLWRAALLGVLGLVAVVVTVFFSFRFARKLATELAGLRHAALDLADRRLPDVVRRLRNGEEVDVAAETPPLAVARDTTEVDDVSTAFASVQRTAVEAAVGQARLRKGVGMVFLNLARRSQSLLHRQLDLLDTLERQVADPAVLEQLFGIDHLTTRMRRHAEGLIIMSGAAPGRGWRDPVSLYDVTRAAVEEVEDYLRVLIAVPPETALAGPAVTDVIHLVAELVENACIFSPPNTQVFVRGELVARGFVLEVEDRGLGIGAEELAHLNERLAEPPEFDLADSDRLGLFVVGRLAQRHGVRVSLRASPYGGTTAIVLLPPDIVVEGEPEEYTVERLIPQQPALTPVPSEGDGLPRRVRQTSLAPQLRGENS</sequence>
<dbReference type="SUPFAM" id="SSF55874">
    <property type="entry name" value="ATPase domain of HSP90 chaperone/DNA topoisomerase II/histidine kinase"/>
    <property type="match status" value="1"/>
</dbReference>
<feature type="domain" description="Histidine kinase" evidence="10">
    <location>
        <begin position="520"/>
        <end position="625"/>
    </location>
</feature>
<feature type="transmembrane region" description="Helical" evidence="9">
    <location>
        <begin position="12"/>
        <end position="33"/>
    </location>
</feature>
<dbReference type="InterPro" id="IPR036890">
    <property type="entry name" value="HATPase_C_sf"/>
</dbReference>
<proteinExistence type="predicted"/>
<dbReference type="PROSITE" id="PS50109">
    <property type="entry name" value="HIS_KIN"/>
    <property type="match status" value="1"/>
</dbReference>
<evidence type="ECO:0000313" key="12">
    <source>
        <dbReference type="EMBL" id="GES08120.1"/>
    </source>
</evidence>
<evidence type="ECO:0000256" key="7">
    <source>
        <dbReference type="ARBA" id="ARBA00022989"/>
    </source>
</evidence>
<evidence type="ECO:0000313" key="13">
    <source>
        <dbReference type="Proteomes" id="UP000331127"/>
    </source>
</evidence>
<dbReference type="Gene3D" id="3.30.565.10">
    <property type="entry name" value="Histidine kinase-like ATPase, C-terminal domain"/>
    <property type="match status" value="1"/>
</dbReference>
<keyword evidence="5 9" id="KW-0812">Transmembrane</keyword>
<keyword evidence="7 9" id="KW-1133">Transmembrane helix</keyword>
<dbReference type="EMBL" id="BLAE01000009">
    <property type="protein sequence ID" value="GES08120.1"/>
    <property type="molecule type" value="Genomic_DNA"/>
</dbReference>
<evidence type="ECO:0000256" key="1">
    <source>
        <dbReference type="ARBA" id="ARBA00000085"/>
    </source>
</evidence>
<dbReference type="PROSITE" id="PS50906">
    <property type="entry name" value="NIT"/>
    <property type="match status" value="1"/>
</dbReference>
<dbReference type="InterPro" id="IPR013587">
    <property type="entry name" value="Nitrate/nitrite_sensing"/>
</dbReference>
<dbReference type="GO" id="GO:0005886">
    <property type="term" value="C:plasma membrane"/>
    <property type="evidence" value="ECO:0007669"/>
    <property type="project" value="TreeGrafter"/>
</dbReference>
<feature type="domain" description="NIT" evidence="11">
    <location>
        <begin position="53"/>
        <end position="301"/>
    </location>
</feature>
<keyword evidence="9" id="KW-0472">Membrane</keyword>
<evidence type="ECO:0000256" key="5">
    <source>
        <dbReference type="ARBA" id="ARBA00022692"/>
    </source>
</evidence>
<keyword evidence="3" id="KW-0597">Phosphoprotein</keyword>
<dbReference type="InterPro" id="IPR005467">
    <property type="entry name" value="His_kinase_dom"/>
</dbReference>
<dbReference type="GO" id="GO:0000160">
    <property type="term" value="P:phosphorelay signal transduction system"/>
    <property type="evidence" value="ECO:0007669"/>
    <property type="project" value="TreeGrafter"/>
</dbReference>
<dbReference type="RefSeq" id="WP_170322385.1">
    <property type="nucleotide sequence ID" value="NZ_BAAAHL010000012.1"/>
</dbReference>
<protein>
    <recommendedName>
        <fullName evidence="2">histidine kinase</fullName>
        <ecNumber evidence="2">2.7.13.3</ecNumber>
    </recommendedName>
</protein>
<feature type="region of interest" description="Disordered" evidence="8">
    <location>
        <begin position="643"/>
        <end position="674"/>
    </location>
</feature>
<keyword evidence="4" id="KW-0808">Transferase</keyword>
<dbReference type="InterPro" id="IPR003594">
    <property type="entry name" value="HATPase_dom"/>
</dbReference>
<evidence type="ECO:0000259" key="10">
    <source>
        <dbReference type="PROSITE" id="PS50109"/>
    </source>
</evidence>
<dbReference type="GO" id="GO:0004673">
    <property type="term" value="F:protein histidine kinase activity"/>
    <property type="evidence" value="ECO:0007669"/>
    <property type="project" value="UniProtKB-EC"/>
</dbReference>
<feature type="transmembrane region" description="Helical" evidence="9">
    <location>
        <begin position="305"/>
        <end position="328"/>
    </location>
</feature>
<gene>
    <name evidence="12" type="ORF">Amac_017150</name>
</gene>
<keyword evidence="13" id="KW-1185">Reference proteome</keyword>
<dbReference type="AlphaFoldDB" id="A0A5M3WIG8"/>
<dbReference type="Pfam" id="PF08376">
    <property type="entry name" value="NIT"/>
    <property type="match status" value="1"/>
</dbReference>
<keyword evidence="6" id="KW-0418">Kinase</keyword>
<dbReference type="InterPro" id="IPR010910">
    <property type="entry name" value="Nitrate/nitrite_sensing_bac"/>
</dbReference>
<dbReference type="InterPro" id="IPR050428">
    <property type="entry name" value="TCS_sensor_his_kinase"/>
</dbReference>
<name>A0A5M3WIG8_9ACTN</name>
<evidence type="ECO:0000256" key="2">
    <source>
        <dbReference type="ARBA" id="ARBA00012438"/>
    </source>
</evidence>
<accession>A0A5M3WIG8</accession>
<evidence type="ECO:0000256" key="4">
    <source>
        <dbReference type="ARBA" id="ARBA00022679"/>
    </source>
</evidence>
<dbReference type="PANTHER" id="PTHR45436:SF5">
    <property type="entry name" value="SENSOR HISTIDINE KINASE TRCS"/>
    <property type="match status" value="1"/>
</dbReference>
<evidence type="ECO:0000256" key="6">
    <source>
        <dbReference type="ARBA" id="ARBA00022777"/>
    </source>
</evidence>
<dbReference type="PANTHER" id="PTHR45436">
    <property type="entry name" value="SENSOR HISTIDINE KINASE YKOH"/>
    <property type="match status" value="1"/>
</dbReference>
<evidence type="ECO:0000256" key="9">
    <source>
        <dbReference type="SAM" id="Phobius"/>
    </source>
</evidence>
<dbReference type="EC" id="2.7.13.3" evidence="2"/>
<feature type="compositionally biased region" description="Polar residues" evidence="8">
    <location>
        <begin position="662"/>
        <end position="674"/>
    </location>
</feature>
<dbReference type="Pfam" id="PF02518">
    <property type="entry name" value="HATPase_c"/>
    <property type="match status" value="1"/>
</dbReference>
<comment type="caution">
    <text evidence="12">The sequence shown here is derived from an EMBL/GenBank/DDBJ whole genome shotgun (WGS) entry which is preliminary data.</text>
</comment>
<organism evidence="12 13">
    <name type="scientific">Acrocarpospora macrocephala</name>
    <dbReference type="NCBI Taxonomy" id="150177"/>
    <lineage>
        <taxon>Bacteria</taxon>
        <taxon>Bacillati</taxon>
        <taxon>Actinomycetota</taxon>
        <taxon>Actinomycetes</taxon>
        <taxon>Streptosporangiales</taxon>
        <taxon>Streptosporangiaceae</taxon>
        <taxon>Acrocarpospora</taxon>
    </lineage>
</organism>
<reference evidence="12 13" key="1">
    <citation type="submission" date="2019-10" db="EMBL/GenBank/DDBJ databases">
        <title>Whole genome shotgun sequence of Acrocarpospora macrocephala NBRC 16266.</title>
        <authorList>
            <person name="Ichikawa N."/>
            <person name="Kimura A."/>
            <person name="Kitahashi Y."/>
            <person name="Komaki H."/>
            <person name="Oguchi A."/>
        </authorList>
    </citation>
    <scope>NUCLEOTIDE SEQUENCE [LARGE SCALE GENOMIC DNA]</scope>
    <source>
        <strain evidence="12 13">NBRC 16266</strain>
    </source>
</reference>
<evidence type="ECO:0000256" key="3">
    <source>
        <dbReference type="ARBA" id="ARBA00022553"/>
    </source>
</evidence>
<evidence type="ECO:0000259" key="11">
    <source>
        <dbReference type="PROSITE" id="PS50906"/>
    </source>
</evidence>
<dbReference type="SMART" id="SM00387">
    <property type="entry name" value="HATPase_c"/>
    <property type="match status" value="1"/>
</dbReference>
<comment type="catalytic activity">
    <reaction evidence="1">
        <text>ATP + protein L-histidine = ADP + protein N-phospho-L-histidine.</text>
        <dbReference type="EC" id="2.7.13.3"/>
    </reaction>
</comment>
<evidence type="ECO:0000256" key="8">
    <source>
        <dbReference type="SAM" id="MobiDB-lite"/>
    </source>
</evidence>